<keyword evidence="4 6" id="KW-0964">Secreted</keyword>
<evidence type="ECO:0000256" key="1">
    <source>
        <dbReference type="ARBA" id="ARBA00004613"/>
    </source>
</evidence>
<keyword evidence="3 6" id="KW-0713">Self-incompatibility</keyword>
<feature type="chain" id="PRO_5041782526" description="S-protein homolog" evidence="6">
    <location>
        <begin position="21"/>
        <end position="154"/>
    </location>
</feature>
<evidence type="ECO:0000256" key="3">
    <source>
        <dbReference type="ARBA" id="ARBA00022471"/>
    </source>
</evidence>
<evidence type="ECO:0000313" key="8">
    <source>
        <dbReference type="Proteomes" id="UP001293593"/>
    </source>
</evidence>
<keyword evidence="5 6" id="KW-0732">Signal</keyword>
<evidence type="ECO:0000256" key="4">
    <source>
        <dbReference type="ARBA" id="ARBA00022525"/>
    </source>
</evidence>
<dbReference type="EMBL" id="JAWXYG010000002">
    <property type="protein sequence ID" value="KAK4282319.1"/>
    <property type="molecule type" value="Genomic_DNA"/>
</dbReference>
<name>A0AAE1TG24_9FABA</name>
<evidence type="ECO:0000313" key="7">
    <source>
        <dbReference type="EMBL" id="KAK4282319.1"/>
    </source>
</evidence>
<dbReference type="Pfam" id="PF05938">
    <property type="entry name" value="Self-incomp_S1"/>
    <property type="match status" value="1"/>
</dbReference>
<proteinExistence type="inferred from homology"/>
<reference evidence="7" key="1">
    <citation type="submission" date="2023-10" db="EMBL/GenBank/DDBJ databases">
        <title>Chromosome-level genome of the transformable northern wattle, Acacia crassicarpa.</title>
        <authorList>
            <person name="Massaro I."/>
            <person name="Sinha N.R."/>
            <person name="Poethig S."/>
            <person name="Leichty A.R."/>
        </authorList>
    </citation>
    <scope>NUCLEOTIDE SEQUENCE</scope>
    <source>
        <strain evidence="7">Acra3RX</strain>
        <tissue evidence="7">Leaf</tissue>
    </source>
</reference>
<sequence length="154" mass="17659">MAPPMKNPLIILLLVTIVAAVMFKSGESGLVPPKTTVQIVNTLAHHEDVTLHCKDKHHDLGEHTLKFKEMYEFRFKPNVFMNSTLYFCSFWWPNLSDAHHFDIYIQERDACRVCNWHVNYYGPCLFGVCYAWNYTYTPPSADAPALAAVPPNIN</sequence>
<dbReference type="PANTHER" id="PTHR31232:SF43">
    <property type="entry name" value="S-PROTEIN HOMOLOG 29-RELATED"/>
    <property type="match status" value="1"/>
</dbReference>
<gene>
    <name evidence="7" type="ORF">QN277_013712</name>
</gene>
<organism evidence="7 8">
    <name type="scientific">Acacia crassicarpa</name>
    <name type="common">northern wattle</name>
    <dbReference type="NCBI Taxonomy" id="499986"/>
    <lineage>
        <taxon>Eukaryota</taxon>
        <taxon>Viridiplantae</taxon>
        <taxon>Streptophyta</taxon>
        <taxon>Embryophyta</taxon>
        <taxon>Tracheophyta</taxon>
        <taxon>Spermatophyta</taxon>
        <taxon>Magnoliopsida</taxon>
        <taxon>eudicotyledons</taxon>
        <taxon>Gunneridae</taxon>
        <taxon>Pentapetalae</taxon>
        <taxon>rosids</taxon>
        <taxon>fabids</taxon>
        <taxon>Fabales</taxon>
        <taxon>Fabaceae</taxon>
        <taxon>Caesalpinioideae</taxon>
        <taxon>mimosoid clade</taxon>
        <taxon>Acacieae</taxon>
        <taxon>Acacia</taxon>
    </lineage>
</organism>
<evidence type="ECO:0000256" key="5">
    <source>
        <dbReference type="ARBA" id="ARBA00022729"/>
    </source>
</evidence>
<protein>
    <recommendedName>
        <fullName evidence="6">S-protein homolog</fullName>
    </recommendedName>
</protein>
<comment type="subcellular location">
    <subcellularLocation>
        <location evidence="1 6">Secreted</location>
    </subcellularLocation>
</comment>
<dbReference type="InterPro" id="IPR010264">
    <property type="entry name" value="Self-incomp_S1"/>
</dbReference>
<dbReference type="GO" id="GO:0005576">
    <property type="term" value="C:extracellular region"/>
    <property type="evidence" value="ECO:0007669"/>
    <property type="project" value="UniProtKB-SubCell"/>
</dbReference>
<comment type="similarity">
    <text evidence="2 6">Belongs to the plant self-incompatibility (S1) protein family.</text>
</comment>
<dbReference type="Proteomes" id="UP001293593">
    <property type="component" value="Unassembled WGS sequence"/>
</dbReference>
<feature type="signal peptide" evidence="6">
    <location>
        <begin position="1"/>
        <end position="20"/>
    </location>
</feature>
<evidence type="ECO:0000256" key="6">
    <source>
        <dbReference type="RuleBase" id="RU367044"/>
    </source>
</evidence>
<comment type="caution">
    <text evidence="7">The sequence shown here is derived from an EMBL/GenBank/DDBJ whole genome shotgun (WGS) entry which is preliminary data.</text>
</comment>
<evidence type="ECO:0000256" key="2">
    <source>
        <dbReference type="ARBA" id="ARBA00005581"/>
    </source>
</evidence>
<accession>A0AAE1TG24</accession>
<dbReference type="PANTHER" id="PTHR31232">
    <property type="match status" value="1"/>
</dbReference>
<dbReference type="GO" id="GO:0060320">
    <property type="term" value="P:rejection of self pollen"/>
    <property type="evidence" value="ECO:0007669"/>
    <property type="project" value="UniProtKB-KW"/>
</dbReference>
<dbReference type="AlphaFoldDB" id="A0AAE1TG24"/>
<keyword evidence="8" id="KW-1185">Reference proteome</keyword>